<evidence type="ECO:0008006" key="3">
    <source>
        <dbReference type="Google" id="ProtNLM"/>
    </source>
</evidence>
<dbReference type="OrthoDB" id="9800801at2"/>
<dbReference type="Proteomes" id="UP000005753">
    <property type="component" value="Chromosome"/>
</dbReference>
<sequence length="233" mass="26973">MIKGLTEEEKFKVIRPIIGDCVYDENGFPVVKKTEIDAIDWNSLKVRGLQNASRKGYNAETLLLMFNYDKRLLSLWNSPLKKVGLFQTFAAVSTPDFSVYPPMNINIIRYNVFMSRWLGRTWQNYGCTVLPTIGWALPDTYDLCFGGIERGSIVVISTLGCQEHKDVFLMGFNEMRKRIDPPLIIVVGKMIEGMNGEFLNFRYEDTFDCKYEQMRLAGINRIFSRKLPVYFKQ</sequence>
<evidence type="ECO:0000313" key="2">
    <source>
        <dbReference type="Proteomes" id="UP000005753"/>
    </source>
</evidence>
<proteinExistence type="predicted"/>
<accession>I5AVI7</accession>
<dbReference type="EMBL" id="CM001487">
    <property type="protein sequence ID" value="EIM57810.1"/>
    <property type="molecule type" value="Genomic_DNA"/>
</dbReference>
<organism evidence="1 2">
    <name type="scientific">Eubacterium cellulosolvens (strain ATCC 43171 / JCM 9499 / 6)</name>
    <name type="common">Cillobacterium cellulosolvens</name>
    <dbReference type="NCBI Taxonomy" id="633697"/>
    <lineage>
        <taxon>Bacteria</taxon>
        <taxon>Bacillati</taxon>
        <taxon>Bacillota</taxon>
        <taxon>Clostridia</taxon>
        <taxon>Eubacteriales</taxon>
        <taxon>Eubacteriaceae</taxon>
        <taxon>Eubacterium</taxon>
    </lineage>
</organism>
<dbReference type="InterPro" id="IPR025530">
    <property type="entry name" value="DUF4417"/>
</dbReference>
<dbReference type="eggNOG" id="ENOG5031YSD">
    <property type="taxonomic scope" value="Bacteria"/>
</dbReference>
<name>I5AVI7_EUBC6</name>
<evidence type="ECO:0000313" key="1">
    <source>
        <dbReference type="EMBL" id="EIM57810.1"/>
    </source>
</evidence>
<dbReference type="HOGENOM" id="CLU_100122_0_0_9"/>
<dbReference type="STRING" id="633697.EubceDRAFT1_2039"/>
<protein>
    <recommendedName>
        <fullName evidence="3">DUF4417 domain-containing protein</fullName>
    </recommendedName>
</protein>
<dbReference type="Pfam" id="PF14386">
    <property type="entry name" value="DUF4417"/>
    <property type="match status" value="1"/>
</dbReference>
<reference evidence="1 2" key="1">
    <citation type="submission" date="2010-08" db="EMBL/GenBank/DDBJ databases">
        <authorList>
            <consortium name="US DOE Joint Genome Institute (JGI-PGF)"/>
            <person name="Lucas S."/>
            <person name="Copeland A."/>
            <person name="Lapidus A."/>
            <person name="Cheng J.-F."/>
            <person name="Bruce D."/>
            <person name="Goodwin L."/>
            <person name="Pitluck S."/>
            <person name="Land M.L."/>
            <person name="Hauser L."/>
            <person name="Chang Y.-J."/>
            <person name="Anderson I.J."/>
            <person name="Johnson E."/>
            <person name="Mulhopadhyay B."/>
            <person name="Kyrpides N."/>
            <person name="Woyke T.J."/>
        </authorList>
    </citation>
    <scope>NUCLEOTIDE SEQUENCE [LARGE SCALE GENOMIC DNA]</scope>
    <source>
        <strain evidence="1 2">6</strain>
    </source>
</reference>
<dbReference type="AlphaFoldDB" id="I5AVI7"/>
<gene>
    <name evidence="1" type="ORF">EubceDRAFT1_2039</name>
</gene>
<reference evidence="1 2" key="2">
    <citation type="submission" date="2012-02" db="EMBL/GenBank/DDBJ databases">
        <title>Improved High-Quality Draft sequence of Eubacterium cellulosolvens 6.</title>
        <authorList>
            <consortium name="US DOE Joint Genome Institute"/>
            <person name="Lucas S."/>
            <person name="Han J."/>
            <person name="Lapidus A."/>
            <person name="Cheng J.-F."/>
            <person name="Goodwin L."/>
            <person name="Pitluck S."/>
            <person name="Peters L."/>
            <person name="Mikhailova N."/>
            <person name="Gu W."/>
            <person name="Detter J.C."/>
            <person name="Han C."/>
            <person name="Tapia R."/>
            <person name="Land M."/>
            <person name="Hauser L."/>
            <person name="Kyrpides N."/>
            <person name="Ivanova N."/>
            <person name="Pagani I."/>
            <person name="Johnson E."/>
            <person name="Mukhopadhyay B."/>
            <person name="Anderson I."/>
            <person name="Woyke T."/>
        </authorList>
    </citation>
    <scope>NUCLEOTIDE SEQUENCE [LARGE SCALE GENOMIC DNA]</scope>
    <source>
        <strain evidence="1 2">6</strain>
    </source>
</reference>
<keyword evidence="2" id="KW-1185">Reference proteome</keyword>